<evidence type="ECO:0000313" key="1">
    <source>
        <dbReference type="EMBL" id="GAA4185312.1"/>
    </source>
</evidence>
<name>A0ABP8AK19_9MICO</name>
<keyword evidence="2" id="KW-1185">Reference proteome</keyword>
<protein>
    <recommendedName>
        <fullName evidence="3">DUF222 domain-containing protein</fullName>
    </recommendedName>
</protein>
<evidence type="ECO:0000313" key="2">
    <source>
        <dbReference type="Proteomes" id="UP001500213"/>
    </source>
</evidence>
<sequence length="96" mass="10237">MTTFLEAPGDRRDAQAAAADAAVPGAACLQWREVEPGFWAASADGNFGGTVERVGKRFCARDALGTVLDVFADAASARHRVAERFAQTLPAADRWE</sequence>
<gene>
    <name evidence="1" type="ORF">GCM10022288_07130</name>
</gene>
<accession>A0ABP8AK19</accession>
<reference evidence="2" key="1">
    <citation type="journal article" date="2019" name="Int. J. Syst. Evol. Microbiol.">
        <title>The Global Catalogue of Microorganisms (GCM) 10K type strain sequencing project: providing services to taxonomists for standard genome sequencing and annotation.</title>
        <authorList>
            <consortium name="The Broad Institute Genomics Platform"/>
            <consortium name="The Broad Institute Genome Sequencing Center for Infectious Disease"/>
            <person name="Wu L."/>
            <person name="Ma J."/>
        </authorList>
    </citation>
    <scope>NUCLEOTIDE SEQUENCE [LARGE SCALE GENOMIC DNA]</scope>
    <source>
        <strain evidence="2">JCM 17593</strain>
    </source>
</reference>
<comment type="caution">
    <text evidence="1">The sequence shown here is derived from an EMBL/GenBank/DDBJ whole genome shotgun (WGS) entry which is preliminary data.</text>
</comment>
<proteinExistence type="predicted"/>
<dbReference type="Proteomes" id="UP001500213">
    <property type="component" value="Unassembled WGS sequence"/>
</dbReference>
<dbReference type="RefSeq" id="WP_344773884.1">
    <property type="nucleotide sequence ID" value="NZ_BAABBX010000005.1"/>
</dbReference>
<dbReference type="EMBL" id="BAABBX010000005">
    <property type="protein sequence ID" value="GAA4185312.1"/>
    <property type="molecule type" value="Genomic_DNA"/>
</dbReference>
<evidence type="ECO:0008006" key="3">
    <source>
        <dbReference type="Google" id="ProtNLM"/>
    </source>
</evidence>
<organism evidence="1 2">
    <name type="scientific">Gryllotalpicola kribbensis</name>
    <dbReference type="NCBI Taxonomy" id="993084"/>
    <lineage>
        <taxon>Bacteria</taxon>
        <taxon>Bacillati</taxon>
        <taxon>Actinomycetota</taxon>
        <taxon>Actinomycetes</taxon>
        <taxon>Micrococcales</taxon>
        <taxon>Microbacteriaceae</taxon>
        <taxon>Gryllotalpicola</taxon>
    </lineage>
</organism>